<sequence>VCCCHDVFDRPVALLCGHSFCRDCVEQYWSVSDSRQCPMCRQISANTPSLNLALGNVFHQKKRTLVCCVDEQLVCEICGQSEEHRNHTYRPVQEVVEEHKYDAADLENRIKAGFKDIHQLLDDEEKAMFNELKLEKKEKLESLKIKNEMISEEIQMLTNTIKDLEKELNSGDIRIIQVTPVVLDPNTANFHLTLSVDPTSVWNPNKSEVINEQSNNNIERFADCPCVLGYVGYSTGKHTWDVDVEENTSWMVGVAVESVQRKGTNGLPSGIWCIGHDGEVLSVTDPLESRVPLHGFAKPTVVRVNLDLSAGRLSFSDLLGETVYHTFTHNFTEKVFPFFYTKCHFPLTILPKSFNKEI</sequence>
<dbReference type="PROSITE" id="PS50188">
    <property type="entry name" value="B302_SPRY"/>
    <property type="match status" value="1"/>
</dbReference>
<dbReference type="InterPro" id="IPR050143">
    <property type="entry name" value="TRIM/RBCC"/>
</dbReference>
<dbReference type="Gene3D" id="2.60.120.920">
    <property type="match status" value="1"/>
</dbReference>
<dbReference type="Gene3D" id="3.30.40.10">
    <property type="entry name" value="Zinc/RING finger domain, C3HC4 (zinc finger)"/>
    <property type="match status" value="1"/>
</dbReference>
<dbReference type="SMART" id="SM00449">
    <property type="entry name" value="SPRY"/>
    <property type="match status" value="1"/>
</dbReference>
<reference evidence="8" key="2">
    <citation type="submission" date="2025-09" db="UniProtKB">
        <authorList>
            <consortium name="Ensembl"/>
        </authorList>
    </citation>
    <scope>IDENTIFICATION</scope>
</reference>
<dbReference type="InterPro" id="IPR006574">
    <property type="entry name" value="PRY"/>
</dbReference>
<dbReference type="SMART" id="SM00184">
    <property type="entry name" value="RING"/>
    <property type="match status" value="1"/>
</dbReference>
<organism evidence="8 9">
    <name type="scientific">Sinocyclocheilus grahami</name>
    <name type="common">Dianchi golden-line fish</name>
    <name type="synonym">Barbus grahami</name>
    <dbReference type="NCBI Taxonomy" id="75366"/>
    <lineage>
        <taxon>Eukaryota</taxon>
        <taxon>Metazoa</taxon>
        <taxon>Chordata</taxon>
        <taxon>Craniata</taxon>
        <taxon>Vertebrata</taxon>
        <taxon>Euteleostomi</taxon>
        <taxon>Actinopterygii</taxon>
        <taxon>Neopterygii</taxon>
        <taxon>Teleostei</taxon>
        <taxon>Ostariophysi</taxon>
        <taxon>Cypriniformes</taxon>
        <taxon>Cyprinidae</taxon>
        <taxon>Cyprininae</taxon>
        <taxon>Sinocyclocheilus</taxon>
    </lineage>
</organism>
<feature type="coiled-coil region" evidence="5">
    <location>
        <begin position="133"/>
        <end position="174"/>
    </location>
</feature>
<dbReference type="InterPro" id="IPR013083">
    <property type="entry name" value="Znf_RING/FYVE/PHD"/>
</dbReference>
<feature type="domain" description="RING-type" evidence="6">
    <location>
        <begin position="4"/>
        <end position="41"/>
    </location>
</feature>
<dbReference type="InterPro" id="IPR043136">
    <property type="entry name" value="B30.2/SPRY_sf"/>
</dbReference>
<evidence type="ECO:0000256" key="2">
    <source>
        <dbReference type="ARBA" id="ARBA00022771"/>
    </source>
</evidence>
<dbReference type="InterPro" id="IPR013320">
    <property type="entry name" value="ConA-like_dom_sf"/>
</dbReference>
<name>A0A672QWN0_SINGR</name>
<evidence type="ECO:0000259" key="6">
    <source>
        <dbReference type="PROSITE" id="PS50089"/>
    </source>
</evidence>
<dbReference type="AlphaFoldDB" id="A0A672QWN0"/>
<dbReference type="Pfam" id="PF13445">
    <property type="entry name" value="zf-RING_UBOX"/>
    <property type="match status" value="1"/>
</dbReference>
<evidence type="ECO:0000256" key="1">
    <source>
        <dbReference type="ARBA" id="ARBA00022723"/>
    </source>
</evidence>
<evidence type="ECO:0000256" key="4">
    <source>
        <dbReference type="PROSITE-ProRule" id="PRU00175"/>
    </source>
</evidence>
<proteinExistence type="predicted"/>
<dbReference type="GO" id="GO:0008270">
    <property type="term" value="F:zinc ion binding"/>
    <property type="evidence" value="ECO:0007669"/>
    <property type="project" value="UniProtKB-KW"/>
</dbReference>
<feature type="domain" description="B30.2/SPRY" evidence="7">
    <location>
        <begin position="160"/>
        <end position="354"/>
    </location>
</feature>
<dbReference type="InterPro" id="IPR017907">
    <property type="entry name" value="Znf_RING_CS"/>
</dbReference>
<dbReference type="PROSITE" id="PS00518">
    <property type="entry name" value="ZF_RING_1"/>
    <property type="match status" value="1"/>
</dbReference>
<dbReference type="InterPro" id="IPR003879">
    <property type="entry name" value="Butyrophylin_SPRY"/>
</dbReference>
<dbReference type="SMART" id="SM00589">
    <property type="entry name" value="PRY"/>
    <property type="match status" value="1"/>
</dbReference>
<dbReference type="SUPFAM" id="SSF57845">
    <property type="entry name" value="B-box zinc-binding domain"/>
    <property type="match status" value="1"/>
</dbReference>
<dbReference type="Pfam" id="PF13765">
    <property type="entry name" value="PRY"/>
    <property type="match status" value="1"/>
</dbReference>
<evidence type="ECO:0000256" key="3">
    <source>
        <dbReference type="ARBA" id="ARBA00022833"/>
    </source>
</evidence>
<dbReference type="PRINTS" id="PR01407">
    <property type="entry name" value="BUTYPHLNCDUF"/>
</dbReference>
<evidence type="ECO:0000256" key="5">
    <source>
        <dbReference type="SAM" id="Coils"/>
    </source>
</evidence>
<dbReference type="PROSITE" id="PS50089">
    <property type="entry name" value="ZF_RING_2"/>
    <property type="match status" value="1"/>
</dbReference>
<dbReference type="Gene3D" id="3.30.160.60">
    <property type="entry name" value="Classic Zinc Finger"/>
    <property type="match status" value="1"/>
</dbReference>
<evidence type="ECO:0000313" key="9">
    <source>
        <dbReference type="Proteomes" id="UP000472262"/>
    </source>
</evidence>
<protein>
    <submittedName>
        <fullName evidence="8">Tripartite motif containing 35-40</fullName>
    </submittedName>
</protein>
<dbReference type="PANTHER" id="PTHR24103">
    <property type="entry name" value="E3 UBIQUITIN-PROTEIN LIGASE TRIM"/>
    <property type="match status" value="1"/>
</dbReference>
<dbReference type="InterPro" id="IPR000315">
    <property type="entry name" value="Znf_B-box"/>
</dbReference>
<keyword evidence="5" id="KW-0175">Coiled coil</keyword>
<evidence type="ECO:0000259" key="7">
    <source>
        <dbReference type="PROSITE" id="PS50188"/>
    </source>
</evidence>
<dbReference type="Proteomes" id="UP000472262">
    <property type="component" value="Unassembled WGS sequence"/>
</dbReference>
<keyword evidence="1" id="KW-0479">Metal-binding</keyword>
<dbReference type="SUPFAM" id="SSF49899">
    <property type="entry name" value="Concanavalin A-like lectins/glucanases"/>
    <property type="match status" value="1"/>
</dbReference>
<dbReference type="InterPro" id="IPR001841">
    <property type="entry name" value="Znf_RING"/>
</dbReference>
<dbReference type="SUPFAM" id="SSF57850">
    <property type="entry name" value="RING/U-box"/>
    <property type="match status" value="1"/>
</dbReference>
<evidence type="ECO:0000313" key="8">
    <source>
        <dbReference type="Ensembl" id="ENSSGRP00000080624.1"/>
    </source>
</evidence>
<dbReference type="Pfam" id="PF00643">
    <property type="entry name" value="zf-B_box"/>
    <property type="match status" value="1"/>
</dbReference>
<dbReference type="Pfam" id="PF00622">
    <property type="entry name" value="SPRY"/>
    <property type="match status" value="1"/>
</dbReference>
<dbReference type="InterPro" id="IPR027370">
    <property type="entry name" value="Znf-RING_euk"/>
</dbReference>
<accession>A0A672QWN0</accession>
<reference evidence="8" key="1">
    <citation type="submission" date="2025-08" db="UniProtKB">
        <authorList>
            <consortium name="Ensembl"/>
        </authorList>
    </citation>
    <scope>IDENTIFICATION</scope>
</reference>
<keyword evidence="3" id="KW-0862">Zinc</keyword>
<dbReference type="InterPro" id="IPR001870">
    <property type="entry name" value="B30.2/SPRY"/>
</dbReference>
<keyword evidence="9" id="KW-1185">Reference proteome</keyword>
<dbReference type="InterPro" id="IPR003877">
    <property type="entry name" value="SPRY_dom"/>
</dbReference>
<dbReference type="Ensembl" id="ENSSGRT00000085863.1">
    <property type="protein sequence ID" value="ENSSGRP00000080624.1"/>
    <property type="gene ID" value="ENSSGRG00000040862.1"/>
</dbReference>
<keyword evidence="2 4" id="KW-0863">Zinc-finger</keyword>